<dbReference type="AlphaFoldDB" id="A0A183D5K9"/>
<sequence>MMSTFETSSTAQLVLAWTSSSWTRKCLDAYSTTTAEALHSEFTSSSSYSDYQLKCAILEIQMLLHIAVQQRQTITIEDNR</sequence>
<gene>
    <name evidence="1" type="ORF">GPUH_LOCUS4000</name>
</gene>
<protein>
    <submittedName>
        <fullName evidence="1 3">Uncharacterized protein</fullName>
    </submittedName>
</protein>
<dbReference type="EMBL" id="UYRT01007210">
    <property type="protein sequence ID" value="VDK41820.1"/>
    <property type="molecule type" value="Genomic_DNA"/>
</dbReference>
<proteinExistence type="predicted"/>
<evidence type="ECO:0000313" key="3">
    <source>
        <dbReference type="WBParaSite" id="GPUH_0000400701-mRNA-1"/>
    </source>
</evidence>
<name>A0A183D5K9_9BILA</name>
<keyword evidence="2" id="KW-1185">Reference proteome</keyword>
<evidence type="ECO:0000313" key="1">
    <source>
        <dbReference type="EMBL" id="VDK41820.1"/>
    </source>
</evidence>
<dbReference type="Proteomes" id="UP000271098">
    <property type="component" value="Unassembled WGS sequence"/>
</dbReference>
<dbReference type="WBParaSite" id="GPUH_0000400701-mRNA-1">
    <property type="protein sequence ID" value="GPUH_0000400701-mRNA-1"/>
    <property type="gene ID" value="GPUH_0000400701"/>
</dbReference>
<evidence type="ECO:0000313" key="2">
    <source>
        <dbReference type="Proteomes" id="UP000271098"/>
    </source>
</evidence>
<reference evidence="1 2" key="2">
    <citation type="submission" date="2018-11" db="EMBL/GenBank/DDBJ databases">
        <authorList>
            <consortium name="Pathogen Informatics"/>
        </authorList>
    </citation>
    <scope>NUCLEOTIDE SEQUENCE [LARGE SCALE GENOMIC DNA]</scope>
</reference>
<organism evidence="3">
    <name type="scientific">Gongylonema pulchrum</name>
    <dbReference type="NCBI Taxonomy" id="637853"/>
    <lineage>
        <taxon>Eukaryota</taxon>
        <taxon>Metazoa</taxon>
        <taxon>Ecdysozoa</taxon>
        <taxon>Nematoda</taxon>
        <taxon>Chromadorea</taxon>
        <taxon>Rhabditida</taxon>
        <taxon>Spirurina</taxon>
        <taxon>Spiruromorpha</taxon>
        <taxon>Spiruroidea</taxon>
        <taxon>Gongylonematidae</taxon>
        <taxon>Gongylonema</taxon>
    </lineage>
</organism>
<reference evidence="3" key="1">
    <citation type="submission" date="2016-06" db="UniProtKB">
        <authorList>
            <consortium name="WormBaseParasite"/>
        </authorList>
    </citation>
    <scope>IDENTIFICATION</scope>
</reference>
<accession>A0A183D5K9</accession>